<dbReference type="RefSeq" id="WP_126793687.1">
    <property type="nucleotide sequence ID" value="NZ_PIPI01000007.1"/>
</dbReference>
<keyword evidence="2" id="KW-1185">Reference proteome</keyword>
<dbReference type="AlphaFoldDB" id="A0A432VRK5"/>
<dbReference type="PANTHER" id="PTHR36154">
    <property type="entry name" value="DNA-BINDING TRANSCRIPTIONAL ACTIVATOR ALPA"/>
    <property type="match status" value="1"/>
</dbReference>
<organism evidence="1 2">
    <name type="scientific">Aliidiomarina haloalkalitolerans</name>
    <dbReference type="NCBI Taxonomy" id="859059"/>
    <lineage>
        <taxon>Bacteria</taxon>
        <taxon>Pseudomonadati</taxon>
        <taxon>Pseudomonadota</taxon>
        <taxon>Gammaproteobacteria</taxon>
        <taxon>Alteromonadales</taxon>
        <taxon>Idiomarinaceae</taxon>
        <taxon>Aliidiomarina</taxon>
    </lineage>
</organism>
<sequence>MRLIKLDEVKRKTTLSRTSIYKLVVENMFPKPVTAIGRSRAWVEEEVDDWIRARIAERNCPPSKAQSEHM</sequence>
<dbReference type="InterPro" id="IPR052931">
    <property type="entry name" value="Prophage_regulatory_activator"/>
</dbReference>
<accession>A0A432VRK5</accession>
<comment type="caution">
    <text evidence="1">The sequence shown here is derived from an EMBL/GenBank/DDBJ whole genome shotgun (WGS) entry which is preliminary data.</text>
</comment>
<dbReference type="Proteomes" id="UP000288212">
    <property type="component" value="Unassembled WGS sequence"/>
</dbReference>
<dbReference type="EMBL" id="PIPI01000007">
    <property type="protein sequence ID" value="RUO18921.1"/>
    <property type="molecule type" value="Genomic_DNA"/>
</dbReference>
<dbReference type="InterPro" id="IPR010260">
    <property type="entry name" value="AlpA"/>
</dbReference>
<evidence type="ECO:0000313" key="1">
    <source>
        <dbReference type="EMBL" id="RUO18921.1"/>
    </source>
</evidence>
<name>A0A432VRK5_9GAMM</name>
<protein>
    <submittedName>
        <fullName evidence="1">Transcriptional regulator</fullName>
    </submittedName>
</protein>
<proteinExistence type="predicted"/>
<gene>
    <name evidence="1" type="ORF">CWE06_10025</name>
</gene>
<reference evidence="1 2" key="1">
    <citation type="journal article" date="2011" name="Front. Microbiol.">
        <title>Genomic signatures of strain selection and enhancement in Bacillus atrophaeus var. globigii, a historical biowarfare simulant.</title>
        <authorList>
            <person name="Gibbons H.S."/>
            <person name="Broomall S.M."/>
            <person name="McNew L.A."/>
            <person name="Daligault H."/>
            <person name="Chapman C."/>
            <person name="Bruce D."/>
            <person name="Karavis M."/>
            <person name="Krepps M."/>
            <person name="McGregor P.A."/>
            <person name="Hong C."/>
            <person name="Park K.H."/>
            <person name="Akmal A."/>
            <person name="Feldman A."/>
            <person name="Lin J.S."/>
            <person name="Chang W.E."/>
            <person name="Higgs B.W."/>
            <person name="Demirev P."/>
            <person name="Lindquist J."/>
            <person name="Liem A."/>
            <person name="Fochler E."/>
            <person name="Read T.D."/>
            <person name="Tapia R."/>
            <person name="Johnson S."/>
            <person name="Bishop-Lilly K.A."/>
            <person name="Detter C."/>
            <person name="Han C."/>
            <person name="Sozhamannan S."/>
            <person name="Rosenzweig C.N."/>
            <person name="Skowronski E.W."/>
        </authorList>
    </citation>
    <scope>NUCLEOTIDE SEQUENCE [LARGE SCALE GENOMIC DNA]</scope>
    <source>
        <strain evidence="1 2">AK5</strain>
    </source>
</reference>
<evidence type="ECO:0000313" key="2">
    <source>
        <dbReference type="Proteomes" id="UP000288212"/>
    </source>
</evidence>
<dbReference type="Gene3D" id="1.10.238.160">
    <property type="match status" value="1"/>
</dbReference>
<dbReference type="Pfam" id="PF05930">
    <property type="entry name" value="Phage_AlpA"/>
    <property type="match status" value="1"/>
</dbReference>
<dbReference type="PANTHER" id="PTHR36154:SF1">
    <property type="entry name" value="DNA-BINDING TRANSCRIPTIONAL ACTIVATOR ALPA"/>
    <property type="match status" value="1"/>
</dbReference>
<dbReference type="OrthoDB" id="8455288at2"/>